<evidence type="ECO:0000256" key="1">
    <source>
        <dbReference type="SAM" id="SignalP"/>
    </source>
</evidence>
<evidence type="ECO:0000313" key="2">
    <source>
        <dbReference type="EMBL" id="NKE68701.1"/>
    </source>
</evidence>
<feature type="chain" id="PRO_5031507110" evidence="1">
    <location>
        <begin position="17"/>
        <end position="189"/>
    </location>
</feature>
<dbReference type="Proteomes" id="UP000521868">
    <property type="component" value="Unassembled WGS sequence"/>
</dbReference>
<name>A0A7X6DK76_9BURK</name>
<proteinExistence type="predicted"/>
<keyword evidence="3" id="KW-1185">Reference proteome</keyword>
<comment type="caution">
    <text evidence="2">The sequence shown here is derived from an EMBL/GenBank/DDBJ whole genome shotgun (WGS) entry which is preliminary data.</text>
</comment>
<reference evidence="2 3" key="1">
    <citation type="journal article" date="2020" name="Nature">
        <title>Bacterial chemolithoautotrophy via manganese oxidation.</title>
        <authorList>
            <person name="Yu H."/>
            <person name="Leadbetter J.R."/>
        </authorList>
    </citation>
    <scope>NUCLEOTIDE SEQUENCE [LARGE SCALE GENOMIC DNA]</scope>
    <source>
        <strain evidence="2 3">RBP-1</strain>
    </source>
</reference>
<keyword evidence="1" id="KW-0732">Signal</keyword>
<organism evidence="2 3">
    <name type="scientific">Ramlibacter lithotrophicus</name>
    <dbReference type="NCBI Taxonomy" id="2606681"/>
    <lineage>
        <taxon>Bacteria</taxon>
        <taxon>Pseudomonadati</taxon>
        <taxon>Pseudomonadota</taxon>
        <taxon>Betaproteobacteria</taxon>
        <taxon>Burkholderiales</taxon>
        <taxon>Comamonadaceae</taxon>
        <taxon>Ramlibacter</taxon>
    </lineage>
</organism>
<sequence length="189" mass="18111">MNKTTALLLSVFTAVALTGCGGGGGGGEPPPVLVAPPQVNVAAAPTTVAAVEDVPFTFTAGVPELGTTGTTTLAFTDTSTTPAFSIVAEGGTATGTTTFGSCIFTVTASTFPAGSRLAQGAVVTVNPCNINVNTAGLQATGVAASRSVALALGSAVSSGQSVTVQVNPGGQLVLNGNSVGTVTLTPVTG</sequence>
<protein>
    <submittedName>
        <fullName evidence="2">Uncharacterized protein</fullName>
    </submittedName>
</protein>
<gene>
    <name evidence="2" type="ORF">RAMLITH_23040</name>
</gene>
<dbReference type="EMBL" id="VTOX01000012">
    <property type="protein sequence ID" value="NKE68701.1"/>
    <property type="molecule type" value="Genomic_DNA"/>
</dbReference>
<dbReference type="AlphaFoldDB" id="A0A7X6DK76"/>
<accession>A0A7X6DK76</accession>
<evidence type="ECO:0000313" key="3">
    <source>
        <dbReference type="Proteomes" id="UP000521868"/>
    </source>
</evidence>
<dbReference type="PROSITE" id="PS51257">
    <property type="entry name" value="PROKAR_LIPOPROTEIN"/>
    <property type="match status" value="1"/>
</dbReference>
<feature type="signal peptide" evidence="1">
    <location>
        <begin position="1"/>
        <end position="16"/>
    </location>
</feature>
<dbReference type="RefSeq" id="WP_168109832.1">
    <property type="nucleotide sequence ID" value="NZ_VTOX01000012.1"/>
</dbReference>